<feature type="transmembrane region" description="Helical" evidence="2">
    <location>
        <begin position="84"/>
        <end position="103"/>
    </location>
</feature>
<feature type="transmembrane region" description="Helical" evidence="2">
    <location>
        <begin position="27"/>
        <end position="49"/>
    </location>
</feature>
<feature type="transmembrane region" description="Helical" evidence="2">
    <location>
        <begin position="216"/>
        <end position="237"/>
    </location>
</feature>
<dbReference type="GO" id="GO:0008270">
    <property type="term" value="F:zinc ion binding"/>
    <property type="evidence" value="ECO:0007669"/>
    <property type="project" value="UniProtKB-KW"/>
</dbReference>
<keyword evidence="2" id="KW-1133">Transmembrane helix</keyword>
<protein>
    <recommendedName>
        <fullName evidence="3">RING-type domain-containing protein</fullName>
    </recommendedName>
</protein>
<keyword evidence="1" id="KW-0479">Metal-binding</keyword>
<feature type="transmembrane region" description="Helical" evidence="2">
    <location>
        <begin position="249"/>
        <end position="268"/>
    </location>
</feature>
<feature type="transmembrane region" description="Helical" evidence="2">
    <location>
        <begin position="168"/>
        <end position="196"/>
    </location>
</feature>
<keyword evidence="5" id="KW-1185">Reference proteome</keyword>
<dbReference type="AlphaFoldDB" id="A0A8S1K462"/>
<evidence type="ECO:0000313" key="4">
    <source>
        <dbReference type="EMBL" id="CAD8049491.1"/>
    </source>
</evidence>
<dbReference type="PANTHER" id="PTHR12109:SF5">
    <property type="entry name" value="RING-TYPE DOMAIN-CONTAINING PROTEIN"/>
    <property type="match status" value="1"/>
</dbReference>
<dbReference type="InterPro" id="IPR047126">
    <property type="entry name" value="RNF141-like"/>
</dbReference>
<dbReference type="PROSITE" id="PS50089">
    <property type="entry name" value="ZF_RING_2"/>
    <property type="match status" value="1"/>
</dbReference>
<evidence type="ECO:0000256" key="2">
    <source>
        <dbReference type="SAM" id="Phobius"/>
    </source>
</evidence>
<reference evidence="4" key="1">
    <citation type="submission" date="2021-01" db="EMBL/GenBank/DDBJ databases">
        <authorList>
            <consortium name="Genoscope - CEA"/>
            <person name="William W."/>
        </authorList>
    </citation>
    <scope>NUCLEOTIDE SEQUENCE</scope>
</reference>
<keyword evidence="1" id="KW-0862">Zinc</keyword>
<dbReference type="InterPro" id="IPR001841">
    <property type="entry name" value="Znf_RING"/>
</dbReference>
<evidence type="ECO:0000256" key="1">
    <source>
        <dbReference type="PROSITE-ProRule" id="PRU00175"/>
    </source>
</evidence>
<keyword evidence="2" id="KW-0472">Membrane</keyword>
<dbReference type="PANTHER" id="PTHR12109">
    <property type="entry name" value="RING FINGER PROTEIN 141-RELATED"/>
    <property type="match status" value="1"/>
</dbReference>
<dbReference type="SMART" id="SM00184">
    <property type="entry name" value="RING"/>
    <property type="match status" value="1"/>
</dbReference>
<proteinExistence type="predicted"/>
<sequence>MRSQQIIQIQQDLALTQVDPITKLSKLIFLLVFTNIYLLIYLTHLVFTYNLMQLIIFYYSFDAMVMLFLIILKMKFKFDVGSSIFDIFFSMIIKTILLIHFRFREVEIQLLGYVVLAYYLFRFLVIMFQKVIFKSPIQRYIIYIQGIKVLLALQLLMILIKLKNMIDWNWFVVFSVAWSLLVIFFIFHLILILSIIEIIHDYLIKRATKSQIIGSFWLILYLFGFSGIPMWFCYIICKNQEIINYPIRQTSLILSILIILQTFLILIFSKICRKHIKTYIQDFGFEDEVLTSNQKDTKQQQTTQSFVRITLPKKLIQVSSTYFEYFKQPIQHSQQNQIVTNSNCSVINQKVKLKAFEFVTRIDQIHSPEKESKLVQNDDKCQVCFIQESQIVMLPCRHGGICNDCLKLWLQKSQNCYICRQKINQLCKIQKDDSGNFTIKDVVVCKN</sequence>
<organism evidence="4 5">
    <name type="scientific">Paramecium primaurelia</name>
    <dbReference type="NCBI Taxonomy" id="5886"/>
    <lineage>
        <taxon>Eukaryota</taxon>
        <taxon>Sar</taxon>
        <taxon>Alveolata</taxon>
        <taxon>Ciliophora</taxon>
        <taxon>Intramacronucleata</taxon>
        <taxon>Oligohymenophorea</taxon>
        <taxon>Peniculida</taxon>
        <taxon>Parameciidae</taxon>
        <taxon>Paramecium</taxon>
    </lineage>
</organism>
<accession>A0A8S1K462</accession>
<name>A0A8S1K462_PARPR</name>
<comment type="caution">
    <text evidence="4">The sequence shown here is derived from an EMBL/GenBank/DDBJ whole genome shotgun (WGS) entry which is preliminary data.</text>
</comment>
<evidence type="ECO:0000313" key="5">
    <source>
        <dbReference type="Proteomes" id="UP000688137"/>
    </source>
</evidence>
<dbReference type="Proteomes" id="UP000688137">
    <property type="component" value="Unassembled WGS sequence"/>
</dbReference>
<dbReference type="EMBL" id="CAJJDM010000011">
    <property type="protein sequence ID" value="CAD8049491.1"/>
    <property type="molecule type" value="Genomic_DNA"/>
</dbReference>
<evidence type="ECO:0000259" key="3">
    <source>
        <dbReference type="PROSITE" id="PS50089"/>
    </source>
</evidence>
<feature type="transmembrane region" description="Helical" evidence="2">
    <location>
        <begin position="109"/>
        <end position="128"/>
    </location>
</feature>
<gene>
    <name evidence="4" type="ORF">PPRIM_AZ9-3.1.T0140016</name>
</gene>
<feature type="domain" description="RING-type" evidence="3">
    <location>
        <begin position="381"/>
        <end position="420"/>
    </location>
</feature>
<keyword evidence="2" id="KW-0812">Transmembrane</keyword>
<dbReference type="Pfam" id="PF13920">
    <property type="entry name" value="zf-C3HC4_3"/>
    <property type="match status" value="1"/>
</dbReference>
<keyword evidence="1" id="KW-0863">Zinc-finger</keyword>
<feature type="transmembrane region" description="Helical" evidence="2">
    <location>
        <begin position="55"/>
        <end position="72"/>
    </location>
</feature>
<feature type="transmembrane region" description="Helical" evidence="2">
    <location>
        <begin position="140"/>
        <end position="162"/>
    </location>
</feature>